<keyword evidence="1" id="KW-0805">Transcription regulation</keyword>
<feature type="domain" description="HTH myb-type" evidence="6">
    <location>
        <begin position="52"/>
        <end position="106"/>
    </location>
</feature>
<evidence type="ECO:0000259" key="5">
    <source>
        <dbReference type="PROSITE" id="PS50090"/>
    </source>
</evidence>
<dbReference type="InterPro" id="IPR009057">
    <property type="entry name" value="Homeodomain-like_sf"/>
</dbReference>
<dbReference type="SUPFAM" id="SSF46689">
    <property type="entry name" value="Homeodomain-like"/>
    <property type="match status" value="1"/>
</dbReference>
<evidence type="ECO:0000259" key="6">
    <source>
        <dbReference type="PROSITE" id="PS51294"/>
    </source>
</evidence>
<gene>
    <name evidence="7" type="ORF">M9Y10_000661</name>
</gene>
<evidence type="ECO:0000256" key="3">
    <source>
        <dbReference type="ARBA" id="ARBA00023163"/>
    </source>
</evidence>
<dbReference type="Proteomes" id="UP001470230">
    <property type="component" value="Unassembled WGS sequence"/>
</dbReference>
<dbReference type="CDD" id="cd00167">
    <property type="entry name" value="SANT"/>
    <property type="match status" value="2"/>
</dbReference>
<feature type="domain" description="HTH myb-type" evidence="6">
    <location>
        <begin position="1"/>
        <end position="51"/>
    </location>
</feature>
<evidence type="ECO:0000256" key="1">
    <source>
        <dbReference type="ARBA" id="ARBA00023015"/>
    </source>
</evidence>
<evidence type="ECO:0000313" key="8">
    <source>
        <dbReference type="Proteomes" id="UP001470230"/>
    </source>
</evidence>
<dbReference type="EMBL" id="JAPFFF010000001">
    <property type="protein sequence ID" value="KAK8898376.1"/>
    <property type="molecule type" value="Genomic_DNA"/>
</dbReference>
<evidence type="ECO:0008006" key="9">
    <source>
        <dbReference type="Google" id="ProtNLM"/>
    </source>
</evidence>
<dbReference type="PANTHER" id="PTHR46621:SF1">
    <property type="entry name" value="SNRNA-ACTIVATING PROTEIN COMPLEX SUBUNIT 4"/>
    <property type="match status" value="1"/>
</dbReference>
<dbReference type="InterPro" id="IPR001005">
    <property type="entry name" value="SANT/Myb"/>
</dbReference>
<dbReference type="Gene3D" id="1.10.10.60">
    <property type="entry name" value="Homeodomain-like"/>
    <property type="match status" value="2"/>
</dbReference>
<keyword evidence="3" id="KW-0804">Transcription</keyword>
<dbReference type="PROSITE" id="PS51294">
    <property type="entry name" value="HTH_MYB"/>
    <property type="match status" value="2"/>
</dbReference>
<dbReference type="InterPro" id="IPR017930">
    <property type="entry name" value="Myb_dom"/>
</dbReference>
<keyword evidence="4" id="KW-0539">Nucleus</keyword>
<organism evidence="7 8">
    <name type="scientific">Tritrichomonas musculus</name>
    <dbReference type="NCBI Taxonomy" id="1915356"/>
    <lineage>
        <taxon>Eukaryota</taxon>
        <taxon>Metamonada</taxon>
        <taxon>Parabasalia</taxon>
        <taxon>Tritrichomonadida</taxon>
        <taxon>Tritrichomonadidae</taxon>
        <taxon>Tritrichomonas</taxon>
    </lineage>
</organism>
<sequence length="175" mass="20965">MHKIQRRPFTQNENMVIFQSVKLIGEEWEIIAKILPGRTPKQIQDRYKNYLREDLKKEPFSNEEDQKIIELFKQIGPKWTKMMSQLPGRSGNDIKNRWHKHIIKKNHDLLENKSNETLYSENDTQYIMKNDIKSNFQKSDDEINLDDFSPYPPNIDENPVQIDELFDEDLNFLVL</sequence>
<feature type="domain" description="Myb-like" evidence="5">
    <location>
        <begin position="1"/>
        <end position="51"/>
    </location>
</feature>
<dbReference type="PANTHER" id="PTHR46621">
    <property type="entry name" value="SNRNA-ACTIVATING PROTEIN COMPLEX SUBUNIT 4"/>
    <property type="match status" value="1"/>
</dbReference>
<dbReference type="SMART" id="SM00717">
    <property type="entry name" value="SANT"/>
    <property type="match status" value="2"/>
</dbReference>
<feature type="domain" description="Myb-like" evidence="5">
    <location>
        <begin position="52"/>
        <end position="102"/>
    </location>
</feature>
<evidence type="ECO:0000256" key="2">
    <source>
        <dbReference type="ARBA" id="ARBA00023125"/>
    </source>
</evidence>
<dbReference type="Pfam" id="PF00249">
    <property type="entry name" value="Myb_DNA-binding"/>
    <property type="match status" value="2"/>
</dbReference>
<comment type="caution">
    <text evidence="7">The sequence shown here is derived from an EMBL/GenBank/DDBJ whole genome shotgun (WGS) entry which is preliminary data.</text>
</comment>
<protein>
    <recommendedName>
        <fullName evidence="9">Myb-like DNA-binding domain containing protein</fullName>
    </recommendedName>
</protein>
<dbReference type="PROSITE" id="PS50090">
    <property type="entry name" value="MYB_LIKE"/>
    <property type="match status" value="2"/>
</dbReference>
<proteinExistence type="predicted"/>
<reference evidence="7 8" key="1">
    <citation type="submission" date="2024-04" db="EMBL/GenBank/DDBJ databases">
        <title>Tritrichomonas musculus Genome.</title>
        <authorList>
            <person name="Alves-Ferreira E."/>
            <person name="Grigg M."/>
            <person name="Lorenzi H."/>
            <person name="Galac M."/>
        </authorList>
    </citation>
    <scope>NUCLEOTIDE SEQUENCE [LARGE SCALE GENOMIC DNA]</scope>
    <source>
        <strain evidence="7 8">EAF2021</strain>
    </source>
</reference>
<accession>A0ABR2L4U1</accession>
<dbReference type="InterPro" id="IPR051575">
    <property type="entry name" value="Myb-like_DNA-bd"/>
</dbReference>
<name>A0ABR2L4U1_9EUKA</name>
<evidence type="ECO:0000313" key="7">
    <source>
        <dbReference type="EMBL" id="KAK8898376.1"/>
    </source>
</evidence>
<keyword evidence="2" id="KW-0238">DNA-binding</keyword>
<keyword evidence="8" id="KW-1185">Reference proteome</keyword>
<evidence type="ECO:0000256" key="4">
    <source>
        <dbReference type="ARBA" id="ARBA00023242"/>
    </source>
</evidence>